<dbReference type="Pfam" id="PF02518">
    <property type="entry name" value="HATPase_c"/>
    <property type="match status" value="1"/>
</dbReference>
<keyword evidence="5" id="KW-0597">Phosphoprotein</keyword>
<dbReference type="OrthoDB" id="9809348at2"/>
<keyword evidence="4" id="KW-1003">Cell membrane</keyword>
<dbReference type="Pfam" id="PF06580">
    <property type="entry name" value="His_kinase"/>
    <property type="match status" value="1"/>
</dbReference>
<dbReference type="STRING" id="429009.Adeg_0899"/>
<dbReference type="Gene3D" id="3.30.565.10">
    <property type="entry name" value="Histidine kinase-like ATPase, C-terminal domain"/>
    <property type="match status" value="1"/>
</dbReference>
<evidence type="ECO:0000256" key="5">
    <source>
        <dbReference type="ARBA" id="ARBA00022553"/>
    </source>
</evidence>
<evidence type="ECO:0000256" key="11">
    <source>
        <dbReference type="ARBA" id="ARBA00022989"/>
    </source>
</evidence>
<gene>
    <name evidence="16" type="ordered locus">Adeg_0899</name>
</gene>
<evidence type="ECO:0000256" key="14">
    <source>
        <dbReference type="SAM" id="Phobius"/>
    </source>
</evidence>
<dbReference type="SMART" id="SM00065">
    <property type="entry name" value="GAF"/>
    <property type="match status" value="1"/>
</dbReference>
<keyword evidence="6" id="KW-0808">Transferase</keyword>
<keyword evidence="17" id="KW-1185">Reference proteome</keyword>
<dbReference type="HOGENOM" id="CLU_020473_3_3_9"/>
<dbReference type="SUPFAM" id="SSF55874">
    <property type="entry name" value="ATPase domain of HSP90 chaperone/DNA topoisomerase II/histidine kinase"/>
    <property type="match status" value="1"/>
</dbReference>
<keyword evidence="12" id="KW-0902">Two-component regulatory system</keyword>
<dbReference type="GO" id="GO:0071555">
    <property type="term" value="P:cell wall organization"/>
    <property type="evidence" value="ECO:0007669"/>
    <property type="project" value="InterPro"/>
</dbReference>
<dbReference type="InterPro" id="IPR036890">
    <property type="entry name" value="HATPase_C_sf"/>
</dbReference>
<evidence type="ECO:0000256" key="3">
    <source>
        <dbReference type="ARBA" id="ARBA00012438"/>
    </source>
</evidence>
<dbReference type="Proteomes" id="UP000002620">
    <property type="component" value="Chromosome"/>
</dbReference>
<comment type="catalytic activity">
    <reaction evidence="1">
        <text>ATP + protein L-histidine = ADP + protein N-phospho-L-histidine.</text>
        <dbReference type="EC" id="2.7.13.3"/>
    </reaction>
</comment>
<feature type="transmembrane region" description="Helical" evidence="14">
    <location>
        <begin position="169"/>
        <end position="189"/>
    </location>
</feature>
<dbReference type="InterPro" id="IPR010559">
    <property type="entry name" value="Sig_transdc_His_kin_internal"/>
</dbReference>
<evidence type="ECO:0000256" key="12">
    <source>
        <dbReference type="ARBA" id="ARBA00023012"/>
    </source>
</evidence>
<evidence type="ECO:0000256" key="1">
    <source>
        <dbReference type="ARBA" id="ARBA00000085"/>
    </source>
</evidence>
<comment type="subcellular location">
    <subcellularLocation>
        <location evidence="2">Cell membrane</location>
        <topology evidence="2">Multi-pass membrane protein</topology>
    </subcellularLocation>
</comment>
<dbReference type="Pfam" id="PF07694">
    <property type="entry name" value="5TM-5TMR_LYT"/>
    <property type="match status" value="1"/>
</dbReference>
<feature type="transmembrane region" description="Helical" evidence="14">
    <location>
        <begin position="101"/>
        <end position="124"/>
    </location>
</feature>
<feature type="transmembrane region" description="Helical" evidence="14">
    <location>
        <begin position="44"/>
        <end position="62"/>
    </location>
</feature>
<dbReference type="PANTHER" id="PTHR34220:SF7">
    <property type="entry name" value="SENSOR HISTIDINE KINASE YPDA"/>
    <property type="match status" value="1"/>
</dbReference>
<accession>C9RCQ9</accession>
<evidence type="ECO:0000313" key="17">
    <source>
        <dbReference type="Proteomes" id="UP000002620"/>
    </source>
</evidence>
<reference evidence="16 17" key="1">
    <citation type="submission" date="2009-10" db="EMBL/GenBank/DDBJ databases">
        <title>Complete sequence of chromosome of Ammonifex degensii KC4.</title>
        <authorList>
            <consortium name="US DOE Joint Genome Institute"/>
            <person name="Kerfeld C."/>
            <person name="Goodner B."/>
            <person name="Huber H."/>
            <person name="Stetter K."/>
            <person name="Lucas S."/>
            <person name="Copeland A."/>
            <person name="Lapidus A."/>
            <person name="Glavina del Rio T."/>
            <person name="Dalin E."/>
            <person name="Tice H."/>
            <person name="Bruce D."/>
            <person name="Goodwin L."/>
            <person name="Pitluck S."/>
            <person name="Saunders E."/>
            <person name="Brettin T."/>
            <person name="Detter J.C."/>
            <person name="Han C."/>
            <person name="Larimer F."/>
            <person name="Land M."/>
            <person name="Hauser L."/>
            <person name="Kyrpides N."/>
            <person name="Ovchinnikova G."/>
            <person name="Richardson P."/>
        </authorList>
    </citation>
    <scope>NUCLEOTIDE SEQUENCE [LARGE SCALE GENOMIC DNA]</scope>
    <source>
        <strain evidence="17">DSM 10501 / KC4</strain>
    </source>
</reference>
<dbReference type="InterPro" id="IPR011620">
    <property type="entry name" value="Sig_transdc_His_kinase_LytS_TM"/>
</dbReference>
<name>C9RCQ9_AMMDK</name>
<dbReference type="SUPFAM" id="SSF55781">
    <property type="entry name" value="GAF domain-like"/>
    <property type="match status" value="1"/>
</dbReference>
<dbReference type="GO" id="GO:0000155">
    <property type="term" value="F:phosphorelay sensor kinase activity"/>
    <property type="evidence" value="ECO:0007669"/>
    <property type="project" value="InterPro"/>
</dbReference>
<dbReference type="InterPro" id="IPR005467">
    <property type="entry name" value="His_kinase_dom"/>
</dbReference>
<dbReference type="Gene3D" id="3.30.450.40">
    <property type="match status" value="1"/>
</dbReference>
<dbReference type="KEGG" id="adg:Adeg_0899"/>
<dbReference type="InterPro" id="IPR004358">
    <property type="entry name" value="Sig_transdc_His_kin-like_C"/>
</dbReference>
<dbReference type="EC" id="2.7.13.3" evidence="3"/>
<dbReference type="InterPro" id="IPR029016">
    <property type="entry name" value="GAF-like_dom_sf"/>
</dbReference>
<dbReference type="PROSITE" id="PS50109">
    <property type="entry name" value="HIS_KIN"/>
    <property type="match status" value="1"/>
</dbReference>
<evidence type="ECO:0000256" key="13">
    <source>
        <dbReference type="ARBA" id="ARBA00023136"/>
    </source>
</evidence>
<evidence type="ECO:0000313" key="16">
    <source>
        <dbReference type="EMBL" id="ACX52036.1"/>
    </source>
</evidence>
<protein>
    <recommendedName>
        <fullName evidence="3">histidine kinase</fullName>
        <ecNumber evidence="3">2.7.13.3</ecNumber>
    </recommendedName>
</protein>
<keyword evidence="11 14" id="KW-1133">Transmembrane helix</keyword>
<evidence type="ECO:0000256" key="6">
    <source>
        <dbReference type="ARBA" id="ARBA00022679"/>
    </source>
</evidence>
<dbReference type="GO" id="GO:0005886">
    <property type="term" value="C:plasma membrane"/>
    <property type="evidence" value="ECO:0007669"/>
    <property type="project" value="UniProtKB-SubCell"/>
</dbReference>
<dbReference type="AlphaFoldDB" id="C9RCQ9"/>
<evidence type="ECO:0000256" key="4">
    <source>
        <dbReference type="ARBA" id="ARBA00022475"/>
    </source>
</evidence>
<feature type="transmembrane region" description="Helical" evidence="14">
    <location>
        <begin position="74"/>
        <end position="94"/>
    </location>
</feature>
<keyword evidence="13 14" id="KW-0472">Membrane</keyword>
<dbReference type="InterPro" id="IPR003018">
    <property type="entry name" value="GAF"/>
</dbReference>
<dbReference type="EMBL" id="CP001785">
    <property type="protein sequence ID" value="ACX52036.1"/>
    <property type="molecule type" value="Genomic_DNA"/>
</dbReference>
<feature type="transmembrane region" description="Helical" evidence="14">
    <location>
        <begin position="136"/>
        <end position="157"/>
    </location>
</feature>
<evidence type="ECO:0000259" key="15">
    <source>
        <dbReference type="PROSITE" id="PS50109"/>
    </source>
</evidence>
<dbReference type="RefSeq" id="WP_015738913.1">
    <property type="nucleotide sequence ID" value="NC_013385.1"/>
</dbReference>
<evidence type="ECO:0000256" key="10">
    <source>
        <dbReference type="ARBA" id="ARBA00022840"/>
    </source>
</evidence>
<dbReference type="InterPro" id="IPR003594">
    <property type="entry name" value="HATPase_dom"/>
</dbReference>
<dbReference type="InterPro" id="IPR050640">
    <property type="entry name" value="Bact_2-comp_sensor_kinase"/>
</dbReference>
<feature type="transmembrane region" description="Helical" evidence="14">
    <location>
        <begin position="6"/>
        <end position="24"/>
    </location>
</feature>
<dbReference type="PANTHER" id="PTHR34220">
    <property type="entry name" value="SENSOR HISTIDINE KINASE YPDA"/>
    <property type="match status" value="1"/>
</dbReference>
<dbReference type="PRINTS" id="PR00344">
    <property type="entry name" value="BCTRLSENSOR"/>
</dbReference>
<feature type="domain" description="Histidine kinase" evidence="15">
    <location>
        <begin position="456"/>
        <end position="561"/>
    </location>
</feature>
<proteinExistence type="predicted"/>
<evidence type="ECO:0000256" key="2">
    <source>
        <dbReference type="ARBA" id="ARBA00004651"/>
    </source>
</evidence>
<keyword evidence="10" id="KW-0067">ATP-binding</keyword>
<dbReference type="Pfam" id="PF13492">
    <property type="entry name" value="GAF_3"/>
    <property type="match status" value="1"/>
</dbReference>
<evidence type="ECO:0000256" key="8">
    <source>
        <dbReference type="ARBA" id="ARBA00022741"/>
    </source>
</evidence>
<dbReference type="eggNOG" id="COG3275">
    <property type="taxonomic scope" value="Bacteria"/>
</dbReference>
<organism evidence="16 17">
    <name type="scientific">Ammonifex degensii (strain DSM 10501 / KC4)</name>
    <dbReference type="NCBI Taxonomy" id="429009"/>
    <lineage>
        <taxon>Bacteria</taxon>
        <taxon>Bacillati</taxon>
        <taxon>Bacillota</taxon>
        <taxon>Clostridia</taxon>
        <taxon>Thermoanaerobacterales</taxon>
        <taxon>Thermoanaerobacteraceae</taxon>
        <taxon>Ammonifex</taxon>
    </lineage>
</organism>
<evidence type="ECO:0000256" key="7">
    <source>
        <dbReference type="ARBA" id="ARBA00022692"/>
    </source>
</evidence>
<dbReference type="SMART" id="SM00387">
    <property type="entry name" value="HATPase_c"/>
    <property type="match status" value="1"/>
</dbReference>
<evidence type="ECO:0000256" key="9">
    <source>
        <dbReference type="ARBA" id="ARBA00022777"/>
    </source>
</evidence>
<keyword evidence="7 14" id="KW-0812">Transmembrane</keyword>
<keyword evidence="9 16" id="KW-0418">Kinase</keyword>
<sequence>MEPGILALILAERLSLIATAAFLLSRMPALGRILSRQPSPRDKLLLTLVMGGLGILGTYAAVPIHGALANSRVVGVMVAGLLGGPLVGAGAGLIAGVHRYFLGGFTAFACGLAAVVEGTLGGLVRHYYRRNLVPWHIAWLAGLTGEMLQMGIILLTARPFPEALALVKIIGLPMITVNSIGVAIFMLIVKSAVEQEERVAALQAQQALKIANQTLPYLRQGLSEHSAQQVASIIYHSLKVAAVAITDREKILAHVGTGSDHHHPGHPILTSATLKALATGEIQVAQTRKEIGCCHPNCRLGSAVVVPLKLRENTIGTLKLYHTQENSITPVNLELARGLARLFSTQLEIAELEYQARLKTQAELKALQAQVHPHFLFNALNTITSLIRTRPGEARELLVKLAKFLRHSLRDENTVIPLAEELSCVEAYLAIEKARQGDKLQVFYRVDPSALGYPVLPLILQPLVENAVKHGLYPKAEGGKVEIIVEDLPEEVMIMVKDDGIGIAPAELAKIPLAGYGRGRGLGLFLVNERLKKFYGPEYGLKIKSAPGQGTEVSLSFPKREVEENALYGYCG</sequence>
<dbReference type="GO" id="GO:0005524">
    <property type="term" value="F:ATP binding"/>
    <property type="evidence" value="ECO:0007669"/>
    <property type="project" value="UniProtKB-KW"/>
</dbReference>
<keyword evidence="8" id="KW-0547">Nucleotide-binding</keyword>